<name>A0ABR5P8T4_9LACO</name>
<dbReference type="SUPFAM" id="SSF53254">
    <property type="entry name" value="Phosphoglycerate mutase-like"/>
    <property type="match status" value="1"/>
</dbReference>
<reference evidence="1 2" key="1">
    <citation type="journal article" date="2015" name="Genome Announc.">
        <title>Expanding the biotechnology potential of lactobacilli through comparative genomics of 213 strains and associated genera.</title>
        <authorList>
            <person name="Sun Z."/>
            <person name="Harris H.M."/>
            <person name="McCann A."/>
            <person name="Guo C."/>
            <person name="Argimon S."/>
            <person name="Zhang W."/>
            <person name="Yang X."/>
            <person name="Jeffery I.B."/>
            <person name="Cooney J.C."/>
            <person name="Kagawa T.F."/>
            <person name="Liu W."/>
            <person name="Song Y."/>
            <person name="Salvetti E."/>
            <person name="Wrobel A."/>
            <person name="Rasinkangas P."/>
            <person name="Parkhill J."/>
            <person name="Rea M.C."/>
            <person name="O'Sullivan O."/>
            <person name="Ritari J."/>
            <person name="Douillard F.P."/>
            <person name="Paul Ross R."/>
            <person name="Yang R."/>
            <person name="Briner A.E."/>
            <person name="Felis G.E."/>
            <person name="de Vos W.M."/>
            <person name="Barrangou R."/>
            <person name="Klaenhammer T.R."/>
            <person name="Caufield P.W."/>
            <person name="Cui Y."/>
            <person name="Zhang H."/>
            <person name="O'Toole P.W."/>
        </authorList>
    </citation>
    <scope>NUCLEOTIDE SEQUENCE [LARGE SCALE GENOMIC DNA]</scope>
    <source>
        <strain evidence="1 2">JCM 17355</strain>
    </source>
</reference>
<comment type="caution">
    <text evidence="1">The sequence shown here is derived from an EMBL/GenBank/DDBJ whole genome shotgun (WGS) entry which is preliminary data.</text>
</comment>
<gene>
    <name evidence="1" type="ORF">FC88_GL000335</name>
</gene>
<dbReference type="SMART" id="SM00855">
    <property type="entry name" value="PGAM"/>
    <property type="match status" value="1"/>
</dbReference>
<dbReference type="InterPro" id="IPR050275">
    <property type="entry name" value="PGM_Phosphatase"/>
</dbReference>
<dbReference type="Gene3D" id="3.40.50.1240">
    <property type="entry name" value="Phosphoglycerate mutase-like"/>
    <property type="match status" value="1"/>
</dbReference>
<proteinExistence type="predicted"/>
<dbReference type="EMBL" id="AZDO01000011">
    <property type="protein sequence ID" value="KRK99221.1"/>
    <property type="molecule type" value="Genomic_DNA"/>
</dbReference>
<evidence type="ECO:0000313" key="1">
    <source>
        <dbReference type="EMBL" id="KRK99221.1"/>
    </source>
</evidence>
<dbReference type="PANTHER" id="PTHR48100:SF5">
    <property type="entry name" value="HISTIDINE PHOSPHATASE FAMILY PROTEIN"/>
    <property type="match status" value="1"/>
</dbReference>
<dbReference type="InterPro" id="IPR013078">
    <property type="entry name" value="His_Pase_superF_clade-1"/>
</dbReference>
<dbReference type="InterPro" id="IPR029033">
    <property type="entry name" value="His_PPase_superfam"/>
</dbReference>
<accession>A0ABR5P8T4</accession>
<dbReference type="Proteomes" id="UP000051379">
    <property type="component" value="Unassembled WGS sequence"/>
</dbReference>
<keyword evidence="2" id="KW-1185">Reference proteome</keyword>
<organism evidence="1 2">
    <name type="scientific">Companilactobacillus futsaii JCM 17355</name>
    <dbReference type="NCBI Taxonomy" id="1423818"/>
    <lineage>
        <taxon>Bacteria</taxon>
        <taxon>Bacillati</taxon>
        <taxon>Bacillota</taxon>
        <taxon>Bacilli</taxon>
        <taxon>Lactobacillales</taxon>
        <taxon>Lactobacillaceae</taxon>
        <taxon>Companilactobacillus</taxon>
    </lineage>
</organism>
<dbReference type="PROSITE" id="PS00175">
    <property type="entry name" value="PG_MUTASE"/>
    <property type="match status" value="1"/>
</dbReference>
<dbReference type="PANTHER" id="PTHR48100">
    <property type="entry name" value="BROAD-SPECIFICITY PHOSPHATASE YOR283W-RELATED"/>
    <property type="match status" value="1"/>
</dbReference>
<dbReference type="InterPro" id="IPR001345">
    <property type="entry name" value="PG/BPGM_mutase_AS"/>
</dbReference>
<protein>
    <submittedName>
        <fullName evidence="1">Phosphoglycerate mutase (Putative)</fullName>
    </submittedName>
</protein>
<evidence type="ECO:0000313" key="2">
    <source>
        <dbReference type="Proteomes" id="UP000051379"/>
    </source>
</evidence>
<dbReference type="CDD" id="cd07067">
    <property type="entry name" value="HP_PGM_like"/>
    <property type="match status" value="1"/>
</dbReference>
<dbReference type="Pfam" id="PF00300">
    <property type="entry name" value="His_Phos_1"/>
    <property type="match status" value="1"/>
</dbReference>
<sequence>MQMKKTLYIMRHGETLFNIQKKIQGWCDSPLTQRGIEQAKTAGQYFKDNKIQFDAAYCSTAERASDTLELVTDMPYKRLKGLRELSFGVFEGEHEYLHPKMDPKKHFGDYYVQFGGEDNQAAQKRVVTTLQNIMNQDNQTVLVVSHGGAMMMFSDLWTDIQKIIQSGFTNCSILKFTFENNQFHFEKIINFPQ</sequence>